<gene>
    <name evidence="1" type="ORF">A3A48_01555</name>
</gene>
<dbReference type="AlphaFoldDB" id="A0A1F5GT22"/>
<accession>A0A1F5GT22</accession>
<evidence type="ECO:0000313" key="1">
    <source>
        <dbReference type="EMBL" id="OGD94985.1"/>
    </source>
</evidence>
<dbReference type="Proteomes" id="UP000178336">
    <property type="component" value="Unassembled WGS sequence"/>
</dbReference>
<sequence>MKVQEYLLQSAGGEGKESLPSGGLKLGTSVGELPVWQCPMYFSELITQNRDVFQEAKTEASFIYPINLSIGSAEARAKLGEGIKLSNEVYAPYLPYFSVIGQIERVETREDGWVYLHFSLGRKDFPVAISAPGLDENPDRTEYEVQTANYSLSEYENNEYLKKTYPKGYSYFNIQETNYFRSHTSKYTSSGKSTELKSEDLNELDGKVVVLGPDPKRDYAFCDFDFQVGPYTWPSAWYTKDGVPIAHAILVQQ</sequence>
<dbReference type="STRING" id="1797724.A3A48_01555"/>
<name>A0A1F5GT22_9BACT</name>
<dbReference type="EMBL" id="MFBN01000031">
    <property type="protein sequence ID" value="OGD94985.1"/>
    <property type="molecule type" value="Genomic_DNA"/>
</dbReference>
<protein>
    <submittedName>
        <fullName evidence="1">Uncharacterized protein</fullName>
    </submittedName>
</protein>
<reference evidence="1 2" key="1">
    <citation type="journal article" date="2016" name="Nat. Commun.">
        <title>Thousands of microbial genomes shed light on interconnected biogeochemical processes in an aquifer system.</title>
        <authorList>
            <person name="Anantharaman K."/>
            <person name="Brown C.T."/>
            <person name="Hug L.A."/>
            <person name="Sharon I."/>
            <person name="Castelle C.J."/>
            <person name="Probst A.J."/>
            <person name="Thomas B.C."/>
            <person name="Singh A."/>
            <person name="Wilkins M.J."/>
            <person name="Karaoz U."/>
            <person name="Brodie E.L."/>
            <person name="Williams K.H."/>
            <person name="Hubbard S.S."/>
            <person name="Banfield J.F."/>
        </authorList>
    </citation>
    <scope>NUCLEOTIDE SEQUENCE [LARGE SCALE GENOMIC DNA]</scope>
</reference>
<evidence type="ECO:0000313" key="2">
    <source>
        <dbReference type="Proteomes" id="UP000178336"/>
    </source>
</evidence>
<organism evidence="1 2">
    <name type="scientific">Candidatus Curtissbacteria bacterium RIFCSPLOWO2_01_FULL_37_9</name>
    <dbReference type="NCBI Taxonomy" id="1797724"/>
    <lineage>
        <taxon>Bacteria</taxon>
        <taxon>Candidatus Curtissiibacteriota</taxon>
    </lineage>
</organism>
<comment type="caution">
    <text evidence="1">The sequence shown here is derived from an EMBL/GenBank/DDBJ whole genome shotgun (WGS) entry which is preliminary data.</text>
</comment>
<proteinExistence type="predicted"/>